<gene>
    <name evidence="1" type="ORF">EVAR_42561_1</name>
</gene>
<dbReference type="EMBL" id="BGZK01000634">
    <property type="protein sequence ID" value="GBP53841.1"/>
    <property type="molecule type" value="Genomic_DNA"/>
</dbReference>
<keyword evidence="2" id="KW-1185">Reference proteome</keyword>
<evidence type="ECO:0000313" key="2">
    <source>
        <dbReference type="Proteomes" id="UP000299102"/>
    </source>
</evidence>
<reference evidence="1 2" key="1">
    <citation type="journal article" date="2019" name="Commun. Biol.">
        <title>The bagworm genome reveals a unique fibroin gene that provides high tensile strength.</title>
        <authorList>
            <person name="Kono N."/>
            <person name="Nakamura H."/>
            <person name="Ohtoshi R."/>
            <person name="Tomita M."/>
            <person name="Numata K."/>
            <person name="Arakawa K."/>
        </authorList>
    </citation>
    <scope>NUCLEOTIDE SEQUENCE [LARGE SCALE GENOMIC DNA]</scope>
</reference>
<organism evidence="1 2">
    <name type="scientific">Eumeta variegata</name>
    <name type="common">Bagworm moth</name>
    <name type="synonym">Eumeta japonica</name>
    <dbReference type="NCBI Taxonomy" id="151549"/>
    <lineage>
        <taxon>Eukaryota</taxon>
        <taxon>Metazoa</taxon>
        <taxon>Ecdysozoa</taxon>
        <taxon>Arthropoda</taxon>
        <taxon>Hexapoda</taxon>
        <taxon>Insecta</taxon>
        <taxon>Pterygota</taxon>
        <taxon>Neoptera</taxon>
        <taxon>Endopterygota</taxon>
        <taxon>Lepidoptera</taxon>
        <taxon>Glossata</taxon>
        <taxon>Ditrysia</taxon>
        <taxon>Tineoidea</taxon>
        <taxon>Psychidae</taxon>
        <taxon>Oiketicinae</taxon>
        <taxon>Eumeta</taxon>
    </lineage>
</organism>
<comment type="caution">
    <text evidence="1">The sequence shown here is derived from an EMBL/GenBank/DDBJ whole genome shotgun (WGS) entry which is preliminary data.</text>
</comment>
<protein>
    <submittedName>
        <fullName evidence="1">Uncharacterized protein</fullName>
    </submittedName>
</protein>
<evidence type="ECO:0000313" key="1">
    <source>
        <dbReference type="EMBL" id="GBP53841.1"/>
    </source>
</evidence>
<dbReference type="STRING" id="151549.A0A4C1WRD8"/>
<sequence>MQWGCEVGSRCYCCGSCGVWGGGAALDCSDLFILPSIGCPAPQTLKAAWDTQSLTTAYLLKWACSARESLDRLEATAAPAGWRCHFLREAGQYAYTREADGHTQLAYPTAPAPGHDDMDISTTPPHSDEQVCFSGLVCSCICNKERFEA</sequence>
<proteinExistence type="predicted"/>
<dbReference type="AlphaFoldDB" id="A0A4C1WRD8"/>
<dbReference type="Proteomes" id="UP000299102">
    <property type="component" value="Unassembled WGS sequence"/>
</dbReference>
<accession>A0A4C1WRD8</accession>
<name>A0A4C1WRD8_EUMVA</name>